<dbReference type="Pfam" id="PF13518">
    <property type="entry name" value="HTH_28"/>
    <property type="match status" value="3"/>
</dbReference>
<dbReference type="SUPFAM" id="SSF48295">
    <property type="entry name" value="TrpR-like"/>
    <property type="match status" value="3"/>
</dbReference>
<sequence>MGSKFTVSYEERIDAVEKYLRNEYSMNDLSKQLKVANTSIRRWLARYQSLGPEGLQETSKNLSYSSELKETVVMDYLSGSGSHMDLCKKYGIKSTRQLRSWISKYNSHEKLKSSGTGGVPIMTKGRKTNYEERVEIVKYCIEHQNNYAETAQKYRVSYQQVYSWATKYEINGVEALQDKRGKRKTLDEMSEIEKLRAENKLLEAKNKRQQMEIDFLKKLEEIERWRF</sequence>
<dbReference type="PANTHER" id="PTHR33795:SF1">
    <property type="entry name" value="INSERTION ELEMENT IS150 PROTEIN INSJ"/>
    <property type="match status" value="1"/>
</dbReference>
<gene>
    <name evidence="4" type="ORF">JBW_03763</name>
</gene>
<dbReference type="EMBL" id="CP010978">
    <property type="protein sequence ID" value="AJQ29100.1"/>
    <property type="molecule type" value="Genomic_DNA"/>
</dbReference>
<dbReference type="Proteomes" id="UP000005361">
    <property type="component" value="Chromosome"/>
</dbReference>
<dbReference type="HOGENOM" id="CLU_027402_17_4_9"/>
<organism evidence="4 5">
    <name type="scientific">Pelosinus fermentans JBW45</name>
    <dbReference type="NCBI Taxonomy" id="1192197"/>
    <lineage>
        <taxon>Bacteria</taxon>
        <taxon>Bacillati</taxon>
        <taxon>Bacillota</taxon>
        <taxon>Negativicutes</taxon>
        <taxon>Selenomonadales</taxon>
        <taxon>Sporomusaceae</taxon>
        <taxon>Pelosinus</taxon>
    </lineage>
</organism>
<evidence type="ECO:0000313" key="5">
    <source>
        <dbReference type="Proteomes" id="UP000005361"/>
    </source>
</evidence>
<dbReference type="InterPro" id="IPR010921">
    <property type="entry name" value="Trp_repressor/repl_initiator"/>
</dbReference>
<dbReference type="GO" id="GO:0043565">
    <property type="term" value="F:sequence-specific DNA binding"/>
    <property type="evidence" value="ECO:0007669"/>
    <property type="project" value="InterPro"/>
</dbReference>
<dbReference type="KEGG" id="pft:JBW_03763"/>
<dbReference type="Gene3D" id="1.10.10.10">
    <property type="entry name" value="Winged helix-like DNA-binding domain superfamily/Winged helix DNA-binding domain"/>
    <property type="match status" value="3"/>
</dbReference>
<dbReference type="OrthoDB" id="1663931at2"/>
<dbReference type="InterPro" id="IPR036388">
    <property type="entry name" value="WH-like_DNA-bd_sf"/>
</dbReference>
<dbReference type="InterPro" id="IPR052057">
    <property type="entry name" value="IS150/IS1296_orfA-like"/>
</dbReference>
<protein>
    <submittedName>
        <fullName evidence="4">Transposase IS3/IS911 family protein</fullName>
    </submittedName>
</protein>
<dbReference type="PANTHER" id="PTHR33795">
    <property type="entry name" value="INSERTION ELEMENT IS150 PROTEIN INSJ"/>
    <property type="match status" value="1"/>
</dbReference>
<name>A0A0C5QB14_9FIRM</name>
<dbReference type="STRING" id="1192197.JBW_03763"/>
<keyword evidence="2" id="KW-0175">Coiled coil</keyword>
<evidence type="ECO:0000313" key="4">
    <source>
        <dbReference type="EMBL" id="AJQ29100.1"/>
    </source>
</evidence>
<feature type="coiled-coil region" evidence="2">
    <location>
        <begin position="192"/>
        <end position="219"/>
    </location>
</feature>
<accession>A0A0C5QB14</accession>
<feature type="domain" description="Insertion element IS150 protein InsJ-like helix-turn-helix" evidence="3">
    <location>
        <begin position="11"/>
        <end position="56"/>
    </location>
</feature>
<dbReference type="InterPro" id="IPR055247">
    <property type="entry name" value="InsJ-like_HTH"/>
</dbReference>
<feature type="domain" description="Insertion element IS150 protein InsJ-like helix-turn-helix" evidence="3">
    <location>
        <begin position="132"/>
        <end position="184"/>
    </location>
</feature>
<evidence type="ECO:0000256" key="2">
    <source>
        <dbReference type="SAM" id="Coils"/>
    </source>
</evidence>
<dbReference type="RefSeq" id="WP_045820631.1">
    <property type="nucleotide sequence ID" value="NZ_CP010978.1"/>
</dbReference>
<evidence type="ECO:0000256" key="1">
    <source>
        <dbReference type="ARBA" id="ARBA00038232"/>
    </source>
</evidence>
<comment type="similarity">
    <text evidence="1">Belongs to the IS150/IS1296 orfA family.</text>
</comment>
<reference evidence="5" key="2">
    <citation type="submission" date="2015-02" db="EMBL/GenBank/DDBJ databases">
        <title>Complete Genome Sequence of Pelosinus fermentans JBW45.</title>
        <authorList>
            <person name="De Leon K.B."/>
            <person name="Utturkar S.M."/>
            <person name="Camilleri L.B."/>
            <person name="Arkin A.P."/>
            <person name="Fields M.W."/>
            <person name="Brown S.D."/>
            <person name="Wall J.D."/>
        </authorList>
    </citation>
    <scope>NUCLEOTIDE SEQUENCE [LARGE SCALE GENOMIC DNA]</scope>
    <source>
        <strain evidence="5">JBW45</strain>
    </source>
</reference>
<reference evidence="4 5" key="1">
    <citation type="journal article" date="2015" name="Genome Announc.">
        <title>Complete Genome Sequence of Pelosinus fermentans JBW45, a Member of a Remarkably Competitive Group of Negativicutes in the Firmicutes Phylum.</title>
        <authorList>
            <person name="De Leon K.B."/>
            <person name="Utturkar S.M."/>
            <person name="Camilleri L.B."/>
            <person name="Elias D.A."/>
            <person name="Arkin A.P."/>
            <person name="Fields M.W."/>
            <person name="Brown S.D."/>
            <person name="Wall J.D."/>
        </authorList>
    </citation>
    <scope>NUCLEOTIDE SEQUENCE [LARGE SCALE GENOMIC DNA]</scope>
    <source>
        <strain evidence="4 5">JBW45</strain>
    </source>
</reference>
<dbReference type="AlphaFoldDB" id="A0A0C5QB14"/>
<proteinExistence type="inferred from homology"/>
<feature type="domain" description="Insertion element IS150 protein InsJ-like helix-turn-helix" evidence="3">
    <location>
        <begin position="69"/>
        <end position="107"/>
    </location>
</feature>
<evidence type="ECO:0000259" key="3">
    <source>
        <dbReference type="Pfam" id="PF13518"/>
    </source>
</evidence>